<accession>A0AA41QSN5</accession>
<dbReference type="InterPro" id="IPR022488">
    <property type="entry name" value="PPK2-related"/>
</dbReference>
<evidence type="ECO:0000259" key="1">
    <source>
        <dbReference type="Pfam" id="PF03976"/>
    </source>
</evidence>
<dbReference type="InterPro" id="IPR027417">
    <property type="entry name" value="P-loop_NTPase"/>
</dbReference>
<dbReference type="RefSeq" id="WP_243010505.1">
    <property type="nucleotide sequence ID" value="NZ_JALGAR010000001.1"/>
</dbReference>
<dbReference type="Proteomes" id="UP001165341">
    <property type="component" value="Unassembled WGS sequence"/>
</dbReference>
<dbReference type="PANTHER" id="PTHR34383:SF3">
    <property type="entry name" value="POLYPHOSPHATE:AMP PHOSPHOTRANSFERASE"/>
    <property type="match status" value="1"/>
</dbReference>
<dbReference type="PANTHER" id="PTHR34383">
    <property type="entry name" value="POLYPHOSPHATE:AMP PHOSPHOTRANSFERASE-RELATED"/>
    <property type="match status" value="1"/>
</dbReference>
<dbReference type="EMBL" id="JALGAR010000001">
    <property type="protein sequence ID" value="MCI4656247.1"/>
    <property type="molecule type" value="Genomic_DNA"/>
</dbReference>
<reference evidence="2" key="1">
    <citation type="submission" date="2022-03" db="EMBL/GenBank/DDBJ databases">
        <title>Cryobacterium sp. nov. strain ZS14-85, isolated from Antarctic soil.</title>
        <authorList>
            <person name="Li J."/>
            <person name="Niu G."/>
        </authorList>
    </citation>
    <scope>NUCLEOTIDE SEQUENCE</scope>
    <source>
        <strain evidence="2">ZS14-85</strain>
    </source>
</reference>
<dbReference type="AlphaFoldDB" id="A0AA41QSN5"/>
<dbReference type="InterPro" id="IPR022300">
    <property type="entry name" value="PPK2-rel_1"/>
</dbReference>
<keyword evidence="3" id="KW-1185">Reference proteome</keyword>
<keyword evidence="2" id="KW-0808">Transferase</keyword>
<sequence>MSGLNRKFWDSDPIEKLRVGPGFRLAAVDPDATPGFDGVVKKNADEALASGVGLLDSLQEKLYANSKAAAADGGGRKVLLVLQAMDTAGKGGIVRHVVGSVDPQGVRLTAFKAPTPEERAHDFLWRVRSRVPGPGLIGVFDRSHYEDVLIARVHELAPAEEIEARYGQIRQFEQDLVDDGTTIVKVMLQISSADQKERLLDRLDRPDKHWKYNPGDVDERMRWADYQTAYQIALERTSTPDAPWFVVPAGKKWYARLAVQHLLIDALERLNLDWPPAAFDVAAEKLRLAAT</sequence>
<dbReference type="Gene3D" id="3.40.50.300">
    <property type="entry name" value="P-loop containing nucleotide triphosphate hydrolases"/>
    <property type="match status" value="1"/>
</dbReference>
<dbReference type="GO" id="GO:0006797">
    <property type="term" value="P:polyphosphate metabolic process"/>
    <property type="evidence" value="ECO:0007669"/>
    <property type="project" value="InterPro"/>
</dbReference>
<evidence type="ECO:0000313" key="2">
    <source>
        <dbReference type="EMBL" id="MCI4656247.1"/>
    </source>
</evidence>
<organism evidence="2 3">
    <name type="scientific">Cryobacterium zhongshanensis</name>
    <dbReference type="NCBI Taxonomy" id="2928153"/>
    <lineage>
        <taxon>Bacteria</taxon>
        <taxon>Bacillati</taxon>
        <taxon>Actinomycetota</taxon>
        <taxon>Actinomycetes</taxon>
        <taxon>Micrococcales</taxon>
        <taxon>Microbacteriaceae</taxon>
        <taxon>Cryobacterium</taxon>
    </lineage>
</organism>
<dbReference type="GO" id="GO:0016776">
    <property type="term" value="F:phosphotransferase activity, phosphate group as acceptor"/>
    <property type="evidence" value="ECO:0007669"/>
    <property type="project" value="InterPro"/>
</dbReference>
<dbReference type="NCBIfam" id="TIGR03709">
    <property type="entry name" value="PPK2_rel_1"/>
    <property type="match status" value="1"/>
</dbReference>
<dbReference type="Pfam" id="PF03976">
    <property type="entry name" value="PPK2"/>
    <property type="match status" value="1"/>
</dbReference>
<proteinExistence type="predicted"/>
<evidence type="ECO:0000313" key="3">
    <source>
        <dbReference type="Proteomes" id="UP001165341"/>
    </source>
</evidence>
<keyword evidence="2" id="KW-0418">Kinase</keyword>
<protein>
    <submittedName>
        <fullName evidence="2">Polyphosphate kinase 2 family protein</fullName>
    </submittedName>
</protein>
<dbReference type="GO" id="GO:0016301">
    <property type="term" value="F:kinase activity"/>
    <property type="evidence" value="ECO:0007669"/>
    <property type="project" value="UniProtKB-KW"/>
</dbReference>
<gene>
    <name evidence="2" type="ORF">MQH31_00240</name>
</gene>
<feature type="domain" description="Polyphosphate kinase-2-related" evidence="1">
    <location>
        <begin position="58"/>
        <end position="269"/>
    </location>
</feature>
<comment type="caution">
    <text evidence="2">The sequence shown here is derived from an EMBL/GenBank/DDBJ whole genome shotgun (WGS) entry which is preliminary data.</text>
</comment>
<name>A0AA41QSN5_9MICO</name>
<dbReference type="SUPFAM" id="SSF52540">
    <property type="entry name" value="P-loop containing nucleoside triphosphate hydrolases"/>
    <property type="match status" value="1"/>
</dbReference>